<feature type="domain" description="DUF3859" evidence="1">
    <location>
        <begin position="64"/>
        <end position="169"/>
    </location>
</feature>
<dbReference type="Gene3D" id="2.60.40.2390">
    <property type="match status" value="1"/>
</dbReference>
<evidence type="ECO:0000259" key="1">
    <source>
        <dbReference type="Pfam" id="PF12975"/>
    </source>
</evidence>
<dbReference type="Proteomes" id="UP000016570">
    <property type="component" value="Unassembled WGS sequence"/>
</dbReference>
<dbReference type="STRING" id="1219065.VPR01S_06_01260"/>
<organism evidence="2 3">
    <name type="scientific">Vibrio proteolyticus NBRC 13287</name>
    <dbReference type="NCBI Taxonomy" id="1219065"/>
    <lineage>
        <taxon>Bacteria</taxon>
        <taxon>Pseudomonadati</taxon>
        <taxon>Pseudomonadota</taxon>
        <taxon>Gammaproteobacteria</taxon>
        <taxon>Vibrionales</taxon>
        <taxon>Vibrionaceae</taxon>
        <taxon>Vibrio</taxon>
    </lineage>
</organism>
<gene>
    <name evidence="2" type="ORF">VPR01S_06_01260</name>
</gene>
<evidence type="ECO:0000313" key="3">
    <source>
        <dbReference type="Proteomes" id="UP000016570"/>
    </source>
</evidence>
<keyword evidence="3" id="KW-1185">Reference proteome</keyword>
<dbReference type="PROSITE" id="PS51257">
    <property type="entry name" value="PROKAR_LIPOPROTEIN"/>
    <property type="match status" value="1"/>
</dbReference>
<dbReference type="Pfam" id="PF12975">
    <property type="entry name" value="DUF3859"/>
    <property type="match status" value="1"/>
</dbReference>
<dbReference type="EMBL" id="BATJ01000006">
    <property type="protein sequence ID" value="GAD67109.1"/>
    <property type="molecule type" value="Genomic_DNA"/>
</dbReference>
<dbReference type="AlphaFoldDB" id="U3BBD6"/>
<proteinExistence type="predicted"/>
<accession>U3BBD6</accession>
<dbReference type="RefSeq" id="WP_021705084.1">
    <property type="nucleotide sequence ID" value="NZ_BATJ01000006.1"/>
</dbReference>
<dbReference type="InterPro" id="IPR024331">
    <property type="entry name" value="DUF3859"/>
</dbReference>
<protein>
    <recommendedName>
        <fullName evidence="1">DUF3859 domain-containing protein</fullName>
    </recommendedName>
</protein>
<comment type="caution">
    <text evidence="2">The sequence shown here is derived from an EMBL/GenBank/DDBJ whole genome shotgun (WGS) entry which is preliminary data.</text>
</comment>
<dbReference type="eggNOG" id="COG4886">
    <property type="taxonomic scope" value="Bacteria"/>
</dbReference>
<name>U3BBD6_VIBPR</name>
<reference evidence="2 3" key="1">
    <citation type="submission" date="2013-09" db="EMBL/GenBank/DDBJ databases">
        <title>Whole genome shotgun sequence of Vibrio proteolyticus NBRC 13287.</title>
        <authorList>
            <person name="Isaki S."/>
            <person name="Hosoyama A."/>
            <person name="Numata M."/>
            <person name="Hashimoto M."/>
            <person name="Hosoyama Y."/>
            <person name="Tsuchikane K."/>
            <person name="Noguchi M."/>
            <person name="Hirakata S."/>
            <person name="Ichikawa N."/>
            <person name="Ohji S."/>
            <person name="Yamazoe A."/>
            <person name="Fujita N."/>
        </authorList>
    </citation>
    <scope>NUCLEOTIDE SEQUENCE [LARGE SCALE GENOMIC DNA]</scope>
    <source>
        <strain evidence="2 3">NBRC 13287</strain>
    </source>
</reference>
<sequence>MIHNKMSVIGLLSILTLLGGCTSTLETQSTQAQQTKTNAAATVLINQFGQATPIVNNNQVVGYSFQDDSDTVTAKIGQFFGFRYKATQTIKLSAGSTQATVESSLPVVIEVTHPAINGSTSSSWNDTLYFGRQNYVMWQFESNQELVAGKWTVAVKLNNQTIAEKEFSVDVSENSKG</sequence>
<evidence type="ECO:0000313" key="2">
    <source>
        <dbReference type="EMBL" id="GAD67109.1"/>
    </source>
</evidence>